<dbReference type="KEGG" id="asun:KG104_13645"/>
<dbReference type="CDD" id="cd00229">
    <property type="entry name" value="SGNH_hydrolase"/>
    <property type="match status" value="1"/>
</dbReference>
<accession>A0A975PDS8</accession>
<evidence type="ECO:0000313" key="4">
    <source>
        <dbReference type="Proteomes" id="UP000680588"/>
    </source>
</evidence>
<sequence>MSRSVAKRGLLLACAAALAVSAGATDTSGLQQQTQPRISLLAGYLQEKNSAEPAGGLPQTAWKDIRAFQLLRAAEGHPLEPSVSGLSCPEPAVCRRQFGDEVVFWTAGNGALALHKSVDALSKRSDFSSLGKPLTSEYAQGAVYRTDFENGSLIRVPELDRVMTWDPEIAGSAVVIGDSQAGPGTWVDQGLAELGYRTVLRGAGGTGYVQGNGTIGNYYTALTRQQWVLPWGTPKLVVLEGGGNDASNASDTEIAEAAESMIREARRTYPQSRLVMVGVISSGLDSAGSRRTAVDTLLAGVARSQGVEFLSVGDWWSRFSLGEYREHDGRHFTEAGHRAAGHILARELGTLLSSG</sequence>
<organism evidence="3 4">
    <name type="scientific">Arthrobacter sunyaminii</name>
    <dbReference type="NCBI Taxonomy" id="2816859"/>
    <lineage>
        <taxon>Bacteria</taxon>
        <taxon>Bacillati</taxon>
        <taxon>Actinomycetota</taxon>
        <taxon>Actinomycetes</taxon>
        <taxon>Micrococcales</taxon>
        <taxon>Micrococcaceae</taxon>
        <taxon>Arthrobacter</taxon>
    </lineage>
</organism>
<evidence type="ECO:0000259" key="2">
    <source>
        <dbReference type="Pfam" id="PF13472"/>
    </source>
</evidence>
<keyword evidence="1" id="KW-0732">Signal</keyword>
<dbReference type="AlphaFoldDB" id="A0A975PDS8"/>
<dbReference type="InterPro" id="IPR013830">
    <property type="entry name" value="SGNH_hydro"/>
</dbReference>
<protein>
    <submittedName>
        <fullName evidence="3">SGNH/GDSL hydrolase family protein</fullName>
    </submittedName>
</protein>
<dbReference type="Gene3D" id="3.40.50.1110">
    <property type="entry name" value="SGNH hydrolase"/>
    <property type="match status" value="1"/>
</dbReference>
<feature type="signal peptide" evidence="1">
    <location>
        <begin position="1"/>
        <end position="24"/>
    </location>
</feature>
<dbReference type="Proteomes" id="UP000680588">
    <property type="component" value="Chromosome"/>
</dbReference>
<reference evidence="3" key="1">
    <citation type="submission" date="2021-06" db="EMBL/GenBank/DDBJ databases">
        <title>Novel species in genus Arthrobacter.</title>
        <authorList>
            <person name="Zhang G."/>
        </authorList>
    </citation>
    <scope>NUCLEOTIDE SEQUENCE</scope>
    <source>
        <strain evidence="3">Zg-ZUI122</strain>
    </source>
</reference>
<dbReference type="InterPro" id="IPR036514">
    <property type="entry name" value="SGNH_hydro_sf"/>
</dbReference>
<proteinExistence type="predicted"/>
<gene>
    <name evidence="3" type="ORF">KG104_13645</name>
</gene>
<dbReference type="SUPFAM" id="SSF52266">
    <property type="entry name" value="SGNH hydrolase"/>
    <property type="match status" value="1"/>
</dbReference>
<evidence type="ECO:0000256" key="1">
    <source>
        <dbReference type="SAM" id="SignalP"/>
    </source>
</evidence>
<name>A0A975PDS8_9MICC</name>
<dbReference type="EMBL" id="CP076456">
    <property type="protein sequence ID" value="QWQ35508.1"/>
    <property type="molecule type" value="Genomic_DNA"/>
</dbReference>
<feature type="domain" description="SGNH hydrolase-type esterase" evidence="2">
    <location>
        <begin position="178"/>
        <end position="339"/>
    </location>
</feature>
<feature type="chain" id="PRO_5036871974" evidence="1">
    <location>
        <begin position="25"/>
        <end position="355"/>
    </location>
</feature>
<dbReference type="Pfam" id="PF13472">
    <property type="entry name" value="Lipase_GDSL_2"/>
    <property type="match status" value="1"/>
</dbReference>
<keyword evidence="4" id="KW-1185">Reference proteome</keyword>
<dbReference type="GO" id="GO:0016787">
    <property type="term" value="F:hydrolase activity"/>
    <property type="evidence" value="ECO:0007669"/>
    <property type="project" value="UniProtKB-KW"/>
</dbReference>
<dbReference type="RefSeq" id="WP_207347954.1">
    <property type="nucleotide sequence ID" value="NZ_CP076456.1"/>
</dbReference>
<evidence type="ECO:0000313" key="3">
    <source>
        <dbReference type="EMBL" id="QWQ35508.1"/>
    </source>
</evidence>
<keyword evidence="3" id="KW-0378">Hydrolase</keyword>